<evidence type="ECO:0000259" key="2">
    <source>
        <dbReference type="PROSITE" id="PS51504"/>
    </source>
</evidence>
<dbReference type="GO" id="GO:0003677">
    <property type="term" value="F:DNA binding"/>
    <property type="evidence" value="ECO:0007669"/>
    <property type="project" value="InterPro"/>
</dbReference>
<feature type="compositionally biased region" description="Basic residues" evidence="1">
    <location>
        <begin position="147"/>
        <end position="168"/>
    </location>
</feature>
<evidence type="ECO:0000256" key="1">
    <source>
        <dbReference type="SAM" id="MobiDB-lite"/>
    </source>
</evidence>
<feature type="compositionally biased region" description="Acidic residues" evidence="1">
    <location>
        <begin position="117"/>
        <end position="140"/>
    </location>
</feature>
<dbReference type="InterPro" id="IPR005818">
    <property type="entry name" value="Histone_H1/H5_H15"/>
</dbReference>
<keyword evidence="4" id="KW-1185">Reference proteome</keyword>
<dbReference type="EMBL" id="OV121138">
    <property type="protein sequence ID" value="CAH0561207.1"/>
    <property type="molecule type" value="Genomic_DNA"/>
</dbReference>
<feature type="domain" description="H15" evidence="2">
    <location>
        <begin position="1"/>
        <end position="73"/>
    </location>
</feature>
<dbReference type="AlphaFoldDB" id="A0A9P0BEC2"/>
<reference evidence="3" key="1">
    <citation type="submission" date="2021-12" db="EMBL/GenBank/DDBJ databases">
        <authorList>
            <person name="King R."/>
        </authorList>
    </citation>
    <scope>NUCLEOTIDE SEQUENCE</scope>
</reference>
<dbReference type="Pfam" id="PF00538">
    <property type="entry name" value="Linker_histone"/>
    <property type="match status" value="1"/>
</dbReference>
<dbReference type="Gene3D" id="1.10.10.10">
    <property type="entry name" value="Winged helix-like DNA-binding domain superfamily/Winged helix DNA-binding domain"/>
    <property type="match status" value="1"/>
</dbReference>
<dbReference type="Proteomes" id="UP001154078">
    <property type="component" value="Chromosome 7"/>
</dbReference>
<dbReference type="GO" id="GO:0000786">
    <property type="term" value="C:nucleosome"/>
    <property type="evidence" value="ECO:0007669"/>
    <property type="project" value="InterPro"/>
</dbReference>
<evidence type="ECO:0000313" key="4">
    <source>
        <dbReference type="Proteomes" id="UP001154078"/>
    </source>
</evidence>
<protein>
    <recommendedName>
        <fullName evidence="2">H15 domain-containing protein</fullName>
    </recommendedName>
</protein>
<feature type="region of interest" description="Disordered" evidence="1">
    <location>
        <begin position="90"/>
        <end position="195"/>
    </location>
</feature>
<dbReference type="InterPro" id="IPR036390">
    <property type="entry name" value="WH_DNA-bd_sf"/>
</dbReference>
<name>A0A9P0BEC2_BRAAE</name>
<feature type="compositionally biased region" description="Basic and acidic residues" evidence="1">
    <location>
        <begin position="169"/>
        <end position="185"/>
    </location>
</feature>
<gene>
    <name evidence="3" type="ORF">MELIAE_LOCUS10794</name>
</gene>
<proteinExistence type="predicted"/>
<sequence length="208" mass="24229">MKTNRQKLLPQVMQVIADLGEANGSTMKSISTQLQEHNLVKPSNLPVQVKRALKQGLETGLIKQRSGKYRLGLDAKDYAIYKSFMMMEETGSKHHRRKRKKIKRRRKPKDFNSDSEASVEDTLEDTPTDDEPEYPEDDYPANETSSRKHRKFKARRKSRRRRQQRRYIRKMDKTSSRTAEEDHTNNDAALCDNPDCLCNMKLENNGTT</sequence>
<organism evidence="3 4">
    <name type="scientific">Brassicogethes aeneus</name>
    <name type="common">Rape pollen beetle</name>
    <name type="synonym">Meligethes aeneus</name>
    <dbReference type="NCBI Taxonomy" id="1431903"/>
    <lineage>
        <taxon>Eukaryota</taxon>
        <taxon>Metazoa</taxon>
        <taxon>Ecdysozoa</taxon>
        <taxon>Arthropoda</taxon>
        <taxon>Hexapoda</taxon>
        <taxon>Insecta</taxon>
        <taxon>Pterygota</taxon>
        <taxon>Neoptera</taxon>
        <taxon>Endopterygota</taxon>
        <taxon>Coleoptera</taxon>
        <taxon>Polyphaga</taxon>
        <taxon>Cucujiformia</taxon>
        <taxon>Nitidulidae</taxon>
        <taxon>Meligethinae</taxon>
        <taxon>Brassicogethes</taxon>
    </lineage>
</organism>
<dbReference type="GO" id="GO:0006334">
    <property type="term" value="P:nucleosome assembly"/>
    <property type="evidence" value="ECO:0007669"/>
    <property type="project" value="InterPro"/>
</dbReference>
<feature type="compositionally biased region" description="Basic residues" evidence="1">
    <location>
        <begin position="93"/>
        <end position="108"/>
    </location>
</feature>
<accession>A0A9P0BEC2</accession>
<dbReference type="SMART" id="SM00526">
    <property type="entry name" value="H15"/>
    <property type="match status" value="1"/>
</dbReference>
<dbReference type="InterPro" id="IPR036388">
    <property type="entry name" value="WH-like_DNA-bd_sf"/>
</dbReference>
<evidence type="ECO:0000313" key="3">
    <source>
        <dbReference type="EMBL" id="CAH0561207.1"/>
    </source>
</evidence>
<dbReference type="PROSITE" id="PS51504">
    <property type="entry name" value="H15"/>
    <property type="match status" value="1"/>
</dbReference>
<dbReference type="SUPFAM" id="SSF46785">
    <property type="entry name" value="Winged helix' DNA-binding domain"/>
    <property type="match status" value="1"/>
</dbReference>
<dbReference type="OrthoDB" id="6754815at2759"/>